<reference evidence="2 3" key="1">
    <citation type="journal article" date="2023" name="Sci. Data">
        <title>Genome assembly of the Korean intertidal mud-creeper Batillaria attramentaria.</title>
        <authorList>
            <person name="Patra A.K."/>
            <person name="Ho P.T."/>
            <person name="Jun S."/>
            <person name="Lee S.J."/>
            <person name="Kim Y."/>
            <person name="Won Y.J."/>
        </authorList>
    </citation>
    <scope>NUCLEOTIDE SEQUENCE [LARGE SCALE GENOMIC DNA]</scope>
    <source>
        <strain evidence="2">Wonlab-2016</strain>
    </source>
</reference>
<evidence type="ECO:0000313" key="3">
    <source>
        <dbReference type="Proteomes" id="UP001519460"/>
    </source>
</evidence>
<evidence type="ECO:0000256" key="1">
    <source>
        <dbReference type="SAM" id="MobiDB-lite"/>
    </source>
</evidence>
<dbReference type="AlphaFoldDB" id="A0ABD0KC52"/>
<comment type="caution">
    <text evidence="2">The sequence shown here is derived from an EMBL/GenBank/DDBJ whole genome shotgun (WGS) entry which is preliminary data.</text>
</comment>
<proteinExistence type="predicted"/>
<accession>A0ABD0KC52</accession>
<gene>
    <name evidence="2" type="ORF">BaRGS_00024004</name>
</gene>
<sequence length="129" mass="15744">MRKVSTTTATNDHHFKNSREEKESPTRDRTLHFKDRSQTLKQNGNKDEFICYDHHYDHHYEAVKFRQKKKTTLHLRDKSQTLKQRGNKEEGIYYHRHNNRHFKKNAQPETKHCISDKSQTLKQRRNKEE</sequence>
<protein>
    <submittedName>
        <fullName evidence="2">Uncharacterized protein</fullName>
    </submittedName>
</protein>
<evidence type="ECO:0000313" key="2">
    <source>
        <dbReference type="EMBL" id="KAK7484719.1"/>
    </source>
</evidence>
<keyword evidence="3" id="KW-1185">Reference proteome</keyword>
<organism evidence="2 3">
    <name type="scientific">Batillaria attramentaria</name>
    <dbReference type="NCBI Taxonomy" id="370345"/>
    <lineage>
        <taxon>Eukaryota</taxon>
        <taxon>Metazoa</taxon>
        <taxon>Spiralia</taxon>
        <taxon>Lophotrochozoa</taxon>
        <taxon>Mollusca</taxon>
        <taxon>Gastropoda</taxon>
        <taxon>Caenogastropoda</taxon>
        <taxon>Sorbeoconcha</taxon>
        <taxon>Cerithioidea</taxon>
        <taxon>Batillariidae</taxon>
        <taxon>Batillaria</taxon>
    </lineage>
</organism>
<feature type="region of interest" description="Disordered" evidence="1">
    <location>
        <begin position="98"/>
        <end position="129"/>
    </location>
</feature>
<dbReference type="Proteomes" id="UP001519460">
    <property type="component" value="Unassembled WGS sequence"/>
</dbReference>
<feature type="compositionally biased region" description="Polar residues" evidence="1">
    <location>
        <begin position="1"/>
        <end position="10"/>
    </location>
</feature>
<dbReference type="EMBL" id="JACVVK020000205">
    <property type="protein sequence ID" value="KAK7484719.1"/>
    <property type="molecule type" value="Genomic_DNA"/>
</dbReference>
<feature type="compositionally biased region" description="Basic and acidic residues" evidence="1">
    <location>
        <begin position="11"/>
        <end position="29"/>
    </location>
</feature>
<feature type="region of interest" description="Disordered" evidence="1">
    <location>
        <begin position="1"/>
        <end position="29"/>
    </location>
</feature>
<name>A0ABD0KC52_9CAEN</name>
<feature type="non-terminal residue" evidence="2">
    <location>
        <position position="129"/>
    </location>
</feature>